<sequence length="82" mass="9019">MASIVDNRYSFLAKPVEPKGPASSEVETQVIKPLSTMALNLERMAKLNNNPANQQGLEVVSKCKETVLRVLNESQLSQSFSL</sequence>
<dbReference type="KEGG" id="ladl:NCTC12735_00030"/>
<geneLocation type="plasmid" evidence="3">
    <name>3</name>
</geneLocation>
<accession>Q49J28</accession>
<evidence type="ECO:0000313" key="4">
    <source>
        <dbReference type="Proteomes" id="UP000054859"/>
    </source>
</evidence>
<reference evidence="2 4" key="2">
    <citation type="submission" date="2015-11" db="EMBL/GenBank/DDBJ databases">
        <title>Identification of large and diverse effector repertoires of 38 Legionella species.</title>
        <authorList>
            <person name="Burstein D."/>
            <person name="Amaro F."/>
            <person name="Zusman T."/>
            <person name="Lifshitz Z."/>
            <person name="Cohen O."/>
            <person name="Gilbert J.A."/>
            <person name="Pupko T."/>
            <person name="Shuman H.A."/>
            <person name="Segal G."/>
        </authorList>
    </citation>
    <scope>NUCLEOTIDE SEQUENCE [LARGE SCALE GENOMIC DNA]</scope>
    <source>
        <strain evidence="2 4">1762-AUS-E</strain>
    </source>
</reference>
<dbReference type="STRING" id="45056.Lade_1200"/>
<evidence type="ECO:0008006" key="6">
    <source>
        <dbReference type="Google" id="ProtNLM"/>
    </source>
</evidence>
<reference evidence="3 5" key="3">
    <citation type="submission" date="2018-12" db="EMBL/GenBank/DDBJ databases">
        <authorList>
            <consortium name="Pathogen Informatics"/>
        </authorList>
    </citation>
    <scope>NUCLEOTIDE SEQUENCE [LARGE SCALE GENOMIC DNA]</scope>
    <source>
        <strain evidence="3 5">NCTC12735</strain>
        <plasmid evidence="5">3</plasmid>
    </source>
</reference>
<name>Q49J28_9GAMM</name>
<keyword evidence="3" id="KW-0614">Plasmid</keyword>
<keyword evidence="4" id="KW-1185">Reference proteome</keyword>
<protein>
    <recommendedName>
        <fullName evidence="6">Dot/Icm secretion system substrate</fullName>
    </recommendedName>
</protein>
<dbReference type="AlphaFoldDB" id="Q49J28"/>
<dbReference type="RefSeq" id="WP_058462209.1">
    <property type="nucleotide sequence ID" value="NZ_CAAAHS010000007.1"/>
</dbReference>
<organism evidence="1">
    <name type="scientific">Legionella adelaidensis</name>
    <dbReference type="NCBI Taxonomy" id="45056"/>
    <lineage>
        <taxon>Bacteria</taxon>
        <taxon>Pseudomonadati</taxon>
        <taxon>Pseudomonadota</taxon>
        <taxon>Gammaproteobacteria</taxon>
        <taxon>Legionellales</taxon>
        <taxon>Legionellaceae</taxon>
        <taxon>Legionella</taxon>
    </lineage>
</organism>
<evidence type="ECO:0000313" key="5">
    <source>
        <dbReference type="Proteomes" id="UP000281170"/>
    </source>
</evidence>
<reference evidence="1" key="1">
    <citation type="journal article" date="2005" name="Proc. Natl. Acad. Sci. U.S.A.">
        <title>Coevolution between nonhomologous but functionally similar proteins and their conserved partners in the Legionella pathogenesis system.</title>
        <authorList>
            <person name="Feldman M."/>
            <person name="Zusman T."/>
            <person name="Hagag S."/>
            <person name="Segal G."/>
        </authorList>
    </citation>
    <scope>NUCLEOTIDE SEQUENCE</scope>
</reference>
<evidence type="ECO:0000313" key="2">
    <source>
        <dbReference type="EMBL" id="KTC66542.1"/>
    </source>
</evidence>
<dbReference type="PATRIC" id="fig|45056.6.peg.1242"/>
<gene>
    <name evidence="2" type="ORF">Lade_1200</name>
    <name evidence="3" type="ORF">NCTC12735_00030</name>
</gene>
<evidence type="ECO:0000313" key="3">
    <source>
        <dbReference type="EMBL" id="VEH81160.1"/>
    </source>
</evidence>
<dbReference type="Proteomes" id="UP000281170">
    <property type="component" value="Plasmid 3"/>
</dbReference>
<proteinExistence type="predicted"/>
<dbReference type="EMBL" id="LNKA01000001">
    <property type="protein sequence ID" value="KTC66542.1"/>
    <property type="molecule type" value="Genomic_DNA"/>
</dbReference>
<dbReference type="EMBL" id="AY860661">
    <property type="protein sequence ID" value="AAX56248.1"/>
    <property type="molecule type" value="Genomic_DNA"/>
</dbReference>
<dbReference type="EMBL" id="LR134412">
    <property type="protein sequence ID" value="VEH81160.1"/>
    <property type="molecule type" value="Genomic_DNA"/>
</dbReference>
<dbReference type="Proteomes" id="UP000054859">
    <property type="component" value="Unassembled WGS sequence"/>
</dbReference>
<evidence type="ECO:0000313" key="1">
    <source>
        <dbReference type="EMBL" id="AAX56248.1"/>
    </source>
</evidence>